<keyword evidence="3" id="KW-1185">Reference proteome</keyword>
<dbReference type="STRING" id="4540.A0A3L6SRR0"/>
<evidence type="ECO:0000313" key="2">
    <source>
        <dbReference type="EMBL" id="RLN24725.1"/>
    </source>
</evidence>
<dbReference type="Pfam" id="PF03140">
    <property type="entry name" value="DUF247"/>
    <property type="match status" value="1"/>
</dbReference>
<comment type="caution">
    <text evidence="2">The sequence shown here is derived from an EMBL/GenBank/DDBJ whole genome shotgun (WGS) entry which is preliminary data.</text>
</comment>
<reference evidence="3" key="1">
    <citation type="journal article" date="2019" name="Nat. Commun.">
        <title>The genome of broomcorn millet.</title>
        <authorList>
            <person name="Zou C."/>
            <person name="Miki D."/>
            <person name="Li D."/>
            <person name="Tang Q."/>
            <person name="Xiao L."/>
            <person name="Rajput S."/>
            <person name="Deng P."/>
            <person name="Jia W."/>
            <person name="Huang R."/>
            <person name="Zhang M."/>
            <person name="Sun Y."/>
            <person name="Hu J."/>
            <person name="Fu X."/>
            <person name="Schnable P.S."/>
            <person name="Li F."/>
            <person name="Zhang H."/>
            <person name="Feng B."/>
            <person name="Zhu X."/>
            <person name="Liu R."/>
            <person name="Schnable J.C."/>
            <person name="Zhu J.-K."/>
            <person name="Zhang H."/>
        </authorList>
    </citation>
    <scope>NUCLEOTIDE SEQUENCE [LARGE SCALE GENOMIC DNA]</scope>
</reference>
<dbReference type="PANTHER" id="PTHR31170:SF18">
    <property type="entry name" value="(WILD MALAYSIAN BANANA) HYPOTHETICAL PROTEIN"/>
    <property type="match status" value="1"/>
</dbReference>
<proteinExistence type="predicted"/>
<dbReference type="AlphaFoldDB" id="A0A3L6SRR0"/>
<feature type="transmembrane region" description="Helical" evidence="1">
    <location>
        <begin position="446"/>
        <end position="467"/>
    </location>
</feature>
<dbReference type="InterPro" id="IPR004158">
    <property type="entry name" value="DUF247_pln"/>
</dbReference>
<organism evidence="2 3">
    <name type="scientific">Panicum miliaceum</name>
    <name type="common">Proso millet</name>
    <name type="synonym">Broomcorn millet</name>
    <dbReference type="NCBI Taxonomy" id="4540"/>
    <lineage>
        <taxon>Eukaryota</taxon>
        <taxon>Viridiplantae</taxon>
        <taxon>Streptophyta</taxon>
        <taxon>Embryophyta</taxon>
        <taxon>Tracheophyta</taxon>
        <taxon>Spermatophyta</taxon>
        <taxon>Magnoliopsida</taxon>
        <taxon>Liliopsida</taxon>
        <taxon>Poales</taxon>
        <taxon>Poaceae</taxon>
        <taxon>PACMAD clade</taxon>
        <taxon>Panicoideae</taxon>
        <taxon>Panicodae</taxon>
        <taxon>Paniceae</taxon>
        <taxon>Panicinae</taxon>
        <taxon>Panicum</taxon>
        <taxon>Panicum sect. Panicum</taxon>
    </lineage>
</organism>
<accession>A0A3L6SRR0</accession>
<name>A0A3L6SRR0_PANMI</name>
<keyword evidence="1" id="KW-1133">Transmembrane helix</keyword>
<dbReference type="OrthoDB" id="1589813at2759"/>
<dbReference type="EMBL" id="PQIB02000004">
    <property type="protein sequence ID" value="RLN24725.1"/>
    <property type="molecule type" value="Genomic_DNA"/>
</dbReference>
<protein>
    <submittedName>
        <fullName evidence="2">Uncharacterized protein</fullName>
    </submittedName>
</protein>
<evidence type="ECO:0000256" key="1">
    <source>
        <dbReference type="SAM" id="Phobius"/>
    </source>
</evidence>
<evidence type="ECO:0000313" key="3">
    <source>
        <dbReference type="Proteomes" id="UP000275267"/>
    </source>
</evidence>
<sequence>MQPRKVLEGTFEMEFNKVLEDAFRKLLFSRYLAFFLAPVFIFDMPAMRLTSSLEASVEASLSTLGEHGQPFTIFRVPAYVRDANRTAYEPRMVSIGPYYHGAAGLRSMEDHKWRYLRDLLSRNSAVSSSVLIQEMRSLEARARACYSERPALGTDDFVRMLLLDGCFILEFFFKWHDKVPDALCDVGWGLTLVRSDLLLLENQVPFFVIQKLYDVVAGVQNSRELLVNLFLEYTDDDKPIVRPSSDSEIHHLLHLYYESFVPKLPADDDAPSASATGQEKKRAAGVRVIPRATEMSAAGVTFVPRRSPPARGDMYDVAFDGGRGVMEIPRVVIDEMKRPLLVNLMALEQSQQGAGARVLTSYVSLMGMLVRTAQDVELLHRCGVLDNLLADDREAAWFFSHLGDGGAMDYSRHVFAGLCEEVQRYCGSWWHRNRAKLRQDYFGSPWSAISLFIAGLVVALTATQAYFAAFPRK</sequence>
<gene>
    <name evidence="2" type="ORF">C2845_PM07G12950</name>
</gene>
<dbReference type="PANTHER" id="PTHR31170">
    <property type="entry name" value="BNAC04G53230D PROTEIN"/>
    <property type="match status" value="1"/>
</dbReference>
<keyword evidence="1" id="KW-0812">Transmembrane</keyword>
<dbReference type="Proteomes" id="UP000275267">
    <property type="component" value="Unassembled WGS sequence"/>
</dbReference>
<keyword evidence="1" id="KW-0472">Membrane</keyword>